<gene>
    <name evidence="1" type="ORF">CTRU02_202761</name>
</gene>
<keyword evidence="2" id="KW-1185">Reference proteome</keyword>
<dbReference type="EMBL" id="VUJX02000001">
    <property type="protein sequence ID" value="KAL0944874.1"/>
    <property type="molecule type" value="Genomic_DNA"/>
</dbReference>
<reference evidence="1 2" key="1">
    <citation type="journal article" date="2020" name="Phytopathology">
        <title>Genome Sequence Resources of Colletotrichum truncatum, C. plurivorum, C. musicola, and C. sojae: Four Species Pathogenic to Soybean (Glycine max).</title>
        <authorList>
            <person name="Rogerio F."/>
            <person name="Boufleur T.R."/>
            <person name="Ciampi-Guillardi M."/>
            <person name="Sukno S.A."/>
            <person name="Thon M.R."/>
            <person name="Massola Junior N.S."/>
            <person name="Baroncelli R."/>
        </authorList>
    </citation>
    <scope>NUCLEOTIDE SEQUENCE [LARGE SCALE GENOMIC DNA]</scope>
    <source>
        <strain evidence="1 2">CMES1059</strain>
    </source>
</reference>
<dbReference type="Proteomes" id="UP000805649">
    <property type="component" value="Unassembled WGS sequence"/>
</dbReference>
<evidence type="ECO:0000313" key="2">
    <source>
        <dbReference type="Proteomes" id="UP000805649"/>
    </source>
</evidence>
<comment type="caution">
    <text evidence="1">The sequence shown here is derived from an EMBL/GenBank/DDBJ whole genome shotgun (WGS) entry which is preliminary data.</text>
</comment>
<evidence type="ECO:0000313" key="1">
    <source>
        <dbReference type="EMBL" id="KAL0944874.1"/>
    </source>
</evidence>
<accession>A0ACC3ZL93</accession>
<protein>
    <submittedName>
        <fullName evidence="1">Uncharacterized protein</fullName>
    </submittedName>
</protein>
<proteinExistence type="predicted"/>
<name>A0ACC3ZL93_COLTU</name>
<sequence length="2035" mass="223486">MAASLFFFGDQSQPASKLGGLVDKNHGILEWADMVTSTVEEDKTNPMTSALVPCIAQFGSLLWKSHHDMDLLGENCQIFVGQCSGLILACGAAAATSSEHLVKLSAEMLQIVVRMTKFVTQRSWEIEPSEDHSWATAVQLPREECLNGINHCLEHSSLPDYKKAYVSFQSEEWSVISGPPSTLRLLLSGVFANASKKELPIFAAYHASHLREPHVQILSSSTGEAYEGSMLRCVLMQALRDILQQPASPSRVLRKVQNQQNSATNPFRFHTFGPLCQYAPFYHQLKTAGIRICKVPALCLNESGPNGTNDDNENLEEVEEQDSDEDDHIIAITGYSGRFPGAQSATELWDLLCEGRDMSGQMPTERFAQGSLDALPTGCFLDDAGQFDTQFFNMSGRATLQTDPAHRLLLLVTHEALEMSGYNAALHTRHVGTYIGQATDDWREYNMDPDDPYYVTGGLRAFGPGRLNHFFGWDGPSLSVDTACSSSAMAIDLAVQALRGHKCEMAVAGGVNIITGDNDSGMYAGLGRGGFLGSAGTACKTFDATADGYTRGEAVSVVILKRLRDARKSGDTIHGVIRGIVTNHSTDTSPITRPSVAAQKDLLRRVLNESSREPEDVSYVEVHGSGTQAGDRAEVEAVAAVLGGERHGHCRTTIRPGNLRIGSVKANVGHSEGAAAITGLVKSLLILRHGRIPPHIGLKTGPNANFPQLKDLNIRINLENEPLRDQANNGQNHSEQYPSAIIINCFGAAGGNTSILIEQAHKEIESNQVYKQEEEVDNPGFQTYLITISAKTRSSLLGNKLRLLDFLKQTPNTQLSDLSYTTCVRRNHYKFRSAYLARTIEDLLQQLHNDTEPLDSVGVCPPLSSSPPQVVFVFPGQGIKLAGAAQTLFKSNDVFREALCDYSSLSEALGFPGVLDHLTMRNTDKVAKDTVLEQVSLVTLELALSSMWKKWAVRPSIVLGHSLGEYAAMHEAGILSASDTIWLVGKRASLVQQTCTADECRMLAVFAKGGDLEPIMKDFRRIEVACWNTPLQIVVAGPIDDILAFQNKIKARGMRSVLIPTPYAFHTAQMNGILDQLRNITKTVSFTSKPRVNFLSTVYGTVLKSCSSWSEYLVNHARQPVRFSEALQTVMSLNSNCNTLFITLSPTRSCHDMVAANATSTRDNVVDILETMRDNNPDCLSIMASSLAKGYTSGVDIDWVRYFKATKGTVRLLELPPYHFDLKDYWIPLVGKSKQVRTLSTLSPTCFSSSTRPLATGAKEATTTEVIRNLSQEPLRSLISGHAFREKAICPAGVLIDLAFVAALEMLGNQAKLRSLRLSSLRILSPIILEGQDSVDANKSLKVTVEKLKKSSELRVKFSSCGKPSKHHASCIVHVTEDLSPGSENSCCSAVNTLLRASSRIMKLRYSTCANHFTQPMIYKMWASVMHYSPKYQVLQDLVMASAGYEGAARILTTASENDSQTYVADPVWLDGIMQVAGFTVNMNVAATPGAVYILTECAKVTFWDCPKEQHVYSCYTHGKLLSGSADILMDVWVFDEHQDMSLVAIVNGLRFHKLDGKDVKPISSRNPSLLLPAETLLVSDSEPNVATSSNLTNNSVEPSKSGTSYGLRIPERKAILERLIILLAKETFSDPAEINEETIMADLGIDSLLTSSVAQSVHTELNVEVPLLAFLESRTVGDLATLCAMTLNGTSTNGSDGKDPDSSGNPAKRSYINGSDCAIDSSEWPNTQDSSRLVVLMQKSVHSKENMFLLPDASGSSAVYTGLPPNLSIDTNMSYFALESPFHGMETAPDCSMERYCSFFVEAIRRVQPLGPYMLGGWSLGGRVAYECARQLIQQGQHVAGLFLIESYASLTPHLPTGLDEISVKHLESTGFFEWSRRKPETKMGTAEWQRQHILRLILMNSAYVLPNLHAKGHEKLLSVPVQLVWSAQGDFSQFPAKILQAKSEIETRCTMRTSTKNEKHWLEKPRLEEVVAKHSDEWQRLIGTNVQRHIVKGDHFDIMLPRVRDDLAHVLLKAVSWFRGSDRVDHGALQHVA</sequence>
<organism evidence="1 2">
    <name type="scientific">Colletotrichum truncatum</name>
    <name type="common">Anthracnose fungus</name>
    <name type="synonym">Colletotrichum capsici</name>
    <dbReference type="NCBI Taxonomy" id="5467"/>
    <lineage>
        <taxon>Eukaryota</taxon>
        <taxon>Fungi</taxon>
        <taxon>Dikarya</taxon>
        <taxon>Ascomycota</taxon>
        <taxon>Pezizomycotina</taxon>
        <taxon>Sordariomycetes</taxon>
        <taxon>Hypocreomycetidae</taxon>
        <taxon>Glomerellales</taxon>
        <taxon>Glomerellaceae</taxon>
        <taxon>Colletotrichum</taxon>
        <taxon>Colletotrichum truncatum species complex</taxon>
    </lineage>
</organism>